<dbReference type="Proteomes" id="UP000243723">
    <property type="component" value="Unassembled WGS sequence"/>
</dbReference>
<dbReference type="EMBL" id="NHZQ01000342">
    <property type="protein sequence ID" value="PSK41852.1"/>
    <property type="molecule type" value="Genomic_DNA"/>
</dbReference>
<dbReference type="STRING" id="40998.A0A2P7Z0V4"/>
<comment type="caution">
    <text evidence="5">The sequence shown here is derived from an EMBL/GenBank/DDBJ whole genome shotgun (WGS) entry which is preliminary data.</text>
</comment>
<dbReference type="GO" id="GO:0005778">
    <property type="term" value="C:peroxisomal membrane"/>
    <property type="evidence" value="ECO:0007669"/>
    <property type="project" value="UniProtKB-SubCell"/>
</dbReference>
<dbReference type="Pfam" id="PF05648">
    <property type="entry name" value="PEX11"/>
    <property type="match status" value="1"/>
</dbReference>
<accession>A0A2P7Z0V4</accession>
<reference evidence="5 6" key="1">
    <citation type="submission" date="2017-05" db="EMBL/GenBank/DDBJ databases">
        <title>Draft genome sequence of Elsinoe australis.</title>
        <authorList>
            <person name="Cheng Q."/>
        </authorList>
    </citation>
    <scope>NUCLEOTIDE SEQUENCE [LARGE SCALE GENOMIC DNA]</scope>
    <source>
        <strain evidence="5 6">NL1</strain>
    </source>
</reference>
<name>A0A2P7Z0V4_9PEZI</name>
<evidence type="ECO:0000256" key="1">
    <source>
        <dbReference type="ARBA" id="ARBA00022593"/>
    </source>
</evidence>
<sequence>MVAGDALVYHPTVTHFNNYVATTVGRDKALRTVQYFSRFLSFYLYRQNYPQTTVAQFTALKSNLGLVRKAMRLGKFVEHLRAAALAFDSKTMDPVLKYLAVARQMGYAGYLFSDALTYLDAAGVRKSEGAKRMQKQAYQFWAMGLAASAISGIYSLYKISAENMRVVESQGTDAEKKVEGKKVLRNRNAATQQFISDLCDLTVPVSALGWADLDDGIVGLAGTVSSLIGLNSQWQKTAPPPS</sequence>
<proteinExistence type="predicted"/>
<evidence type="ECO:0000256" key="4">
    <source>
        <dbReference type="ARBA" id="ARBA00046271"/>
    </source>
</evidence>
<evidence type="ECO:0000313" key="6">
    <source>
        <dbReference type="Proteomes" id="UP000243723"/>
    </source>
</evidence>
<protein>
    <submittedName>
        <fullName evidence="5">Peroxisomal bioproteinsis factor 11</fullName>
    </submittedName>
</protein>
<keyword evidence="1" id="KW-0962">Peroxisome biogenesis</keyword>
<gene>
    <name evidence="5" type="ORF">B9Z65_9238</name>
</gene>
<organism evidence="5 6">
    <name type="scientific">Elsinoe australis</name>
    <dbReference type="NCBI Taxonomy" id="40998"/>
    <lineage>
        <taxon>Eukaryota</taxon>
        <taxon>Fungi</taxon>
        <taxon>Dikarya</taxon>
        <taxon>Ascomycota</taxon>
        <taxon>Pezizomycotina</taxon>
        <taxon>Dothideomycetes</taxon>
        <taxon>Dothideomycetidae</taxon>
        <taxon>Myriangiales</taxon>
        <taxon>Elsinoaceae</taxon>
        <taxon>Elsinoe</taxon>
    </lineage>
</organism>
<dbReference type="GO" id="GO:0016559">
    <property type="term" value="P:peroxisome fission"/>
    <property type="evidence" value="ECO:0007669"/>
    <property type="project" value="InterPro"/>
</dbReference>
<dbReference type="PANTHER" id="PTHR12652:SF50">
    <property type="entry name" value="PEROXIN 11"/>
    <property type="match status" value="1"/>
</dbReference>
<evidence type="ECO:0000256" key="2">
    <source>
        <dbReference type="ARBA" id="ARBA00023136"/>
    </source>
</evidence>
<keyword evidence="3" id="KW-0576">Peroxisome</keyword>
<comment type="subcellular location">
    <subcellularLocation>
        <location evidence="4">Peroxisome membrane</location>
    </subcellularLocation>
</comment>
<keyword evidence="2" id="KW-0472">Membrane</keyword>
<evidence type="ECO:0000256" key="3">
    <source>
        <dbReference type="ARBA" id="ARBA00023140"/>
    </source>
</evidence>
<keyword evidence="6" id="KW-1185">Reference proteome</keyword>
<dbReference type="OrthoDB" id="411017at2759"/>
<dbReference type="PANTHER" id="PTHR12652">
    <property type="entry name" value="PEROXISOMAL BIOGENESIS FACTOR 11"/>
    <property type="match status" value="1"/>
</dbReference>
<dbReference type="InterPro" id="IPR008733">
    <property type="entry name" value="PEX11"/>
</dbReference>
<dbReference type="AlphaFoldDB" id="A0A2P7Z0V4"/>
<evidence type="ECO:0000313" key="5">
    <source>
        <dbReference type="EMBL" id="PSK41852.1"/>
    </source>
</evidence>